<feature type="compositionally biased region" description="Basic and acidic residues" evidence="4">
    <location>
        <begin position="182"/>
        <end position="213"/>
    </location>
</feature>
<dbReference type="InterPro" id="IPR023803">
    <property type="entry name" value="Ribosomal_bS16_dom_sf"/>
</dbReference>
<protein>
    <recommendedName>
        <fullName evidence="3">Small ribosomal subunit protein bS16</fullName>
    </recommendedName>
</protein>
<dbReference type="GO" id="GO:0015935">
    <property type="term" value="C:small ribosomal subunit"/>
    <property type="evidence" value="ECO:0007669"/>
    <property type="project" value="TreeGrafter"/>
</dbReference>
<proteinExistence type="inferred from homology"/>
<evidence type="ECO:0000256" key="2">
    <source>
        <dbReference type="ARBA" id="ARBA00023274"/>
    </source>
</evidence>
<organism evidence="5 6">
    <name type="scientific">Salibacter halophilus</name>
    <dbReference type="NCBI Taxonomy" id="1803916"/>
    <lineage>
        <taxon>Bacteria</taxon>
        <taxon>Pseudomonadati</taxon>
        <taxon>Bacteroidota</taxon>
        <taxon>Flavobacteriia</taxon>
        <taxon>Flavobacteriales</taxon>
        <taxon>Salibacteraceae</taxon>
        <taxon>Salibacter</taxon>
    </lineage>
</organism>
<keyword evidence="1 3" id="KW-0689">Ribosomal protein</keyword>
<evidence type="ECO:0000256" key="3">
    <source>
        <dbReference type="HAMAP-Rule" id="MF_00385"/>
    </source>
</evidence>
<dbReference type="OrthoDB" id="9807878at2"/>
<feature type="compositionally biased region" description="Acidic residues" evidence="4">
    <location>
        <begin position="155"/>
        <end position="175"/>
    </location>
</feature>
<name>A0A6N6M8B9_9FLAO</name>
<dbReference type="Pfam" id="PF00886">
    <property type="entry name" value="Ribosomal_S16"/>
    <property type="match status" value="1"/>
</dbReference>
<evidence type="ECO:0000256" key="4">
    <source>
        <dbReference type="SAM" id="MobiDB-lite"/>
    </source>
</evidence>
<reference evidence="5 6" key="1">
    <citation type="submission" date="2019-09" db="EMBL/GenBank/DDBJ databases">
        <title>Genomes of Cryomorphaceae.</title>
        <authorList>
            <person name="Bowman J.P."/>
        </authorList>
    </citation>
    <scope>NUCLEOTIDE SEQUENCE [LARGE SCALE GENOMIC DNA]</scope>
    <source>
        <strain evidence="5 6">KCTC 52047</strain>
    </source>
</reference>
<dbReference type="NCBIfam" id="TIGR00002">
    <property type="entry name" value="S16"/>
    <property type="match status" value="1"/>
</dbReference>
<dbReference type="HAMAP" id="MF_00385">
    <property type="entry name" value="Ribosomal_bS16"/>
    <property type="match status" value="1"/>
</dbReference>
<dbReference type="GO" id="GO:0003735">
    <property type="term" value="F:structural constituent of ribosome"/>
    <property type="evidence" value="ECO:0007669"/>
    <property type="project" value="InterPro"/>
</dbReference>
<dbReference type="RefSeq" id="WP_151167728.1">
    <property type="nucleotide sequence ID" value="NZ_WACR01000005.1"/>
</dbReference>
<dbReference type="Proteomes" id="UP000435357">
    <property type="component" value="Unassembled WGS sequence"/>
</dbReference>
<accession>A0A6N6M8B9</accession>
<feature type="region of interest" description="Disordered" evidence="4">
    <location>
        <begin position="115"/>
        <end position="213"/>
    </location>
</feature>
<dbReference type="GO" id="GO:0006412">
    <property type="term" value="P:translation"/>
    <property type="evidence" value="ECO:0007669"/>
    <property type="project" value="UniProtKB-UniRule"/>
</dbReference>
<evidence type="ECO:0000256" key="1">
    <source>
        <dbReference type="ARBA" id="ARBA00022980"/>
    </source>
</evidence>
<dbReference type="PANTHER" id="PTHR12919:SF20">
    <property type="entry name" value="SMALL RIBOSOMAL SUBUNIT PROTEIN BS16M"/>
    <property type="match status" value="1"/>
</dbReference>
<dbReference type="InterPro" id="IPR000307">
    <property type="entry name" value="Ribosomal_bS16"/>
</dbReference>
<keyword evidence="6" id="KW-1185">Reference proteome</keyword>
<feature type="compositionally biased region" description="Basic and acidic residues" evidence="4">
    <location>
        <begin position="121"/>
        <end position="151"/>
    </location>
</feature>
<gene>
    <name evidence="3" type="primary">rpsP</name>
    <name evidence="5" type="ORF">F3059_07310</name>
</gene>
<dbReference type="EMBL" id="WACR01000005">
    <property type="protein sequence ID" value="KAB1064497.1"/>
    <property type="molecule type" value="Genomic_DNA"/>
</dbReference>
<dbReference type="SUPFAM" id="SSF54565">
    <property type="entry name" value="Ribosomal protein S16"/>
    <property type="match status" value="1"/>
</dbReference>
<dbReference type="GO" id="GO:0005737">
    <property type="term" value="C:cytoplasm"/>
    <property type="evidence" value="ECO:0007669"/>
    <property type="project" value="UniProtKB-ARBA"/>
</dbReference>
<keyword evidence="2 3" id="KW-0687">Ribonucleoprotein</keyword>
<dbReference type="Gene3D" id="3.30.1320.10">
    <property type="match status" value="1"/>
</dbReference>
<dbReference type="PANTHER" id="PTHR12919">
    <property type="entry name" value="30S RIBOSOMAL PROTEIN S16"/>
    <property type="match status" value="1"/>
</dbReference>
<sequence>MSVRIRLQRYGRKARPFYHIVTADQRSKRDGRLIERIGSYDPTRNPALIDLDFDKALKWIEKGAQPSDTCRAILSYKGVLMRDHLNRGVKKGALTQDQADAKFEKWLEEKQAKIAKQTEGVQKEAEKRKAEALKAEAERNEKRRAEIEARNAEVAAEEQEDEAATEEAPAEEGSEEAPAQEAKAKEKPAEEAKTEEKPEAEAKEEEKKDEKSE</sequence>
<comment type="similarity">
    <text evidence="3">Belongs to the bacterial ribosomal protein bS16 family.</text>
</comment>
<comment type="caution">
    <text evidence="5">The sequence shown here is derived from an EMBL/GenBank/DDBJ whole genome shotgun (WGS) entry which is preliminary data.</text>
</comment>
<dbReference type="AlphaFoldDB" id="A0A6N6M8B9"/>
<dbReference type="NCBIfam" id="NF011094">
    <property type="entry name" value="PRK14521.1"/>
    <property type="match status" value="1"/>
</dbReference>
<evidence type="ECO:0000313" key="6">
    <source>
        <dbReference type="Proteomes" id="UP000435357"/>
    </source>
</evidence>
<evidence type="ECO:0000313" key="5">
    <source>
        <dbReference type="EMBL" id="KAB1064497.1"/>
    </source>
</evidence>